<accession>A0A097CSL2</accession>
<evidence type="ECO:0000313" key="2">
    <source>
        <dbReference type="EMBL" id="AIS85650.1"/>
    </source>
</evidence>
<dbReference type="PANTHER" id="PTHR13847:SF285">
    <property type="entry name" value="FAD DEPENDENT OXIDOREDUCTASE DOMAIN-CONTAINING PROTEIN"/>
    <property type="match status" value="1"/>
</dbReference>
<proteinExistence type="predicted"/>
<protein>
    <submittedName>
        <fullName evidence="2">FAD dependent oxidoreductase</fullName>
    </submittedName>
</protein>
<name>A0A097CSL2_9ACTN</name>
<dbReference type="InterPro" id="IPR006076">
    <property type="entry name" value="FAD-dep_OxRdtase"/>
</dbReference>
<sequence>MAQLSTEVYWHSTEPTEVGPPLDGDASCDVCIVGAGYTGLWAAHFLKQAEPGMSVRVVEAKFAGEGASGMNAGFVQMTAGKVLRRMLWYYGAEKAGGVYRAVARSILEIGRFCRQNGIDAQYENTGILQVATDTKQLARLELQIKRAQRAGVTSFRLLDREQAQERIGSPTVLGALKVSGALLNPYRLVRGLARVVQEQGVLLHEQTPAQTIEKVDGKWRITTPHGTITANEVIVATEAMQGAFPELYARQMPVWNYLLVTEPLTDEQLGRVPWPGREGVANSLSFSTAARLTADNRVLWAGGLWYMFGNRDTDPRHRRNDDAFDKLGASFREFFPQWRDVRFSHGNGGLISWSHSFIPQFGRTDSGMVYGHGYTGSGIAASHTGGKILRDLVLRRKTEFTELAFVTVNQPKFLPAPFGDKGGEFFIWRQRVGDRLPLLLPYKSALAPNRFFARRTGSPERATAGRSSD</sequence>
<dbReference type="Pfam" id="PF01266">
    <property type="entry name" value="DAO"/>
    <property type="match status" value="1"/>
</dbReference>
<feature type="domain" description="FAD dependent oxidoreductase" evidence="1">
    <location>
        <begin position="29"/>
        <end position="392"/>
    </location>
</feature>
<dbReference type="Gene3D" id="3.50.50.60">
    <property type="entry name" value="FAD/NAD(P)-binding domain"/>
    <property type="match status" value="1"/>
</dbReference>
<reference evidence="2" key="1">
    <citation type="submission" date="2013-11" db="EMBL/GenBank/DDBJ databases">
        <title>New antitubercular compounds from marine-derived Verrucosispora sp. MS100047.</title>
        <authorList>
            <person name="Huang P."/>
            <person name="Xie F."/>
            <person name="Wang Q."/>
            <person name="Wang J."/>
            <person name="Wang Q."/>
            <person name="Abdel-Mageed W.M."/>
            <person name="Liu M."/>
            <person name="Han J."/>
            <person name="Song F."/>
            <person name="Dai H."/>
            <person name="Liu X."/>
            <person name="Zhang L."/>
        </authorList>
    </citation>
    <scope>NUCLEOTIDE SEQUENCE</scope>
    <source>
        <strain evidence="2">MS100047</strain>
    </source>
</reference>
<dbReference type="Gene3D" id="3.30.9.10">
    <property type="entry name" value="D-Amino Acid Oxidase, subunit A, domain 2"/>
    <property type="match status" value="1"/>
</dbReference>
<gene>
    <name evidence="2" type="ORF">VASRM7_410</name>
</gene>
<dbReference type="EMBL" id="KF826673">
    <property type="protein sequence ID" value="AIS85650.1"/>
    <property type="molecule type" value="Genomic_DNA"/>
</dbReference>
<dbReference type="AlphaFoldDB" id="A0A097CSL2"/>
<dbReference type="GO" id="GO:0005737">
    <property type="term" value="C:cytoplasm"/>
    <property type="evidence" value="ECO:0007669"/>
    <property type="project" value="TreeGrafter"/>
</dbReference>
<dbReference type="SUPFAM" id="SSF51905">
    <property type="entry name" value="FAD/NAD(P)-binding domain"/>
    <property type="match status" value="1"/>
</dbReference>
<evidence type="ECO:0000259" key="1">
    <source>
        <dbReference type="Pfam" id="PF01266"/>
    </source>
</evidence>
<dbReference type="PANTHER" id="PTHR13847">
    <property type="entry name" value="SARCOSINE DEHYDROGENASE-RELATED"/>
    <property type="match status" value="1"/>
</dbReference>
<organism evidence="2">
    <name type="scientific">Verrucosispora sp. MS100047</name>
    <dbReference type="NCBI Taxonomy" id="1410949"/>
    <lineage>
        <taxon>Bacteria</taxon>
        <taxon>Bacillati</taxon>
        <taxon>Actinomycetota</taxon>
        <taxon>Actinomycetes</taxon>
        <taxon>Micromonosporales</taxon>
        <taxon>Micromonosporaceae</taxon>
        <taxon>Micromonospora</taxon>
    </lineage>
</organism>
<dbReference type="InterPro" id="IPR036188">
    <property type="entry name" value="FAD/NAD-bd_sf"/>
</dbReference>